<protein>
    <submittedName>
        <fullName evidence="1">Uncharacterized protein</fullName>
    </submittedName>
</protein>
<organism evidence="1 2">
    <name type="scientific">Exidia glandulosa HHB12029</name>
    <dbReference type="NCBI Taxonomy" id="1314781"/>
    <lineage>
        <taxon>Eukaryota</taxon>
        <taxon>Fungi</taxon>
        <taxon>Dikarya</taxon>
        <taxon>Basidiomycota</taxon>
        <taxon>Agaricomycotina</taxon>
        <taxon>Agaricomycetes</taxon>
        <taxon>Auriculariales</taxon>
        <taxon>Exidiaceae</taxon>
        <taxon>Exidia</taxon>
    </lineage>
</organism>
<dbReference type="Proteomes" id="UP000077266">
    <property type="component" value="Unassembled WGS sequence"/>
</dbReference>
<name>A0A165LT89_EXIGL</name>
<accession>A0A165LT89</accession>
<keyword evidence="2" id="KW-1185">Reference proteome</keyword>
<evidence type="ECO:0000313" key="2">
    <source>
        <dbReference type="Proteomes" id="UP000077266"/>
    </source>
</evidence>
<gene>
    <name evidence="1" type="ORF">EXIGLDRAFT_728317</name>
</gene>
<sequence length="303" mass="33881">MATNTDARRSVEIADSTSSIADADAASGTRDLMLVPVPYHRPGFFARLLGSHPACGTDLHRLSNKSGPARSLPDVRHLCAVDRDLAASTLALYPNLETLAVRTLHLDGSLPESLTALFIVDGFTGSSSKLADAVRHITHLHFDNPQWLYANFVIAQRWWHFTFLYVRHLSVGTNVTAGASVSLDAPEKHILRGSKLAQTYHDVNVLERDIFQKILDLRRQWDLGSARLVVHATRDGEMSERPWTKPTLFPFQYTVEPRNPKAPLAEQLWERFAPANRVWDGEFTTPLQVRVVEKADKDGEGEK</sequence>
<dbReference type="EMBL" id="KV425920">
    <property type="protein sequence ID" value="KZV98291.1"/>
    <property type="molecule type" value="Genomic_DNA"/>
</dbReference>
<evidence type="ECO:0000313" key="1">
    <source>
        <dbReference type="EMBL" id="KZV98291.1"/>
    </source>
</evidence>
<dbReference type="InParanoid" id="A0A165LT89"/>
<proteinExistence type="predicted"/>
<dbReference type="AlphaFoldDB" id="A0A165LT89"/>
<reference evidence="1 2" key="1">
    <citation type="journal article" date="2016" name="Mol. Biol. Evol.">
        <title>Comparative Genomics of Early-Diverging Mushroom-Forming Fungi Provides Insights into the Origins of Lignocellulose Decay Capabilities.</title>
        <authorList>
            <person name="Nagy L.G."/>
            <person name="Riley R."/>
            <person name="Tritt A."/>
            <person name="Adam C."/>
            <person name="Daum C."/>
            <person name="Floudas D."/>
            <person name="Sun H."/>
            <person name="Yadav J.S."/>
            <person name="Pangilinan J."/>
            <person name="Larsson K.H."/>
            <person name="Matsuura K."/>
            <person name="Barry K."/>
            <person name="Labutti K."/>
            <person name="Kuo R."/>
            <person name="Ohm R.A."/>
            <person name="Bhattacharya S.S."/>
            <person name="Shirouzu T."/>
            <person name="Yoshinaga Y."/>
            <person name="Martin F.M."/>
            <person name="Grigoriev I.V."/>
            <person name="Hibbett D.S."/>
        </authorList>
    </citation>
    <scope>NUCLEOTIDE SEQUENCE [LARGE SCALE GENOMIC DNA]</scope>
    <source>
        <strain evidence="1 2">HHB12029</strain>
    </source>
</reference>